<feature type="transmembrane region" description="Helical" evidence="7">
    <location>
        <begin position="138"/>
        <end position="164"/>
    </location>
</feature>
<feature type="transmembrane region" description="Helical" evidence="7">
    <location>
        <begin position="566"/>
        <end position="584"/>
    </location>
</feature>
<dbReference type="InterPro" id="IPR036259">
    <property type="entry name" value="MFS_trans_sf"/>
</dbReference>
<reference evidence="9 10" key="1">
    <citation type="submission" date="2017-03" db="EMBL/GenBank/DDBJ databases">
        <title>Genomes of endolithic fungi from Antarctica.</title>
        <authorList>
            <person name="Coleine C."/>
            <person name="Masonjones S."/>
            <person name="Stajich J.E."/>
        </authorList>
    </citation>
    <scope>NUCLEOTIDE SEQUENCE [LARGE SCALE GENOMIC DNA]</scope>
    <source>
        <strain evidence="9 10">CCFEE 5187</strain>
    </source>
</reference>
<evidence type="ECO:0000256" key="7">
    <source>
        <dbReference type="SAM" id="Phobius"/>
    </source>
</evidence>
<dbReference type="SUPFAM" id="SSF103473">
    <property type="entry name" value="MFS general substrate transporter"/>
    <property type="match status" value="2"/>
</dbReference>
<dbReference type="OrthoDB" id="2250022at2759"/>
<feature type="transmembrane region" description="Helical" evidence="7">
    <location>
        <begin position="605"/>
        <end position="631"/>
    </location>
</feature>
<keyword evidence="10" id="KW-1185">Reference proteome</keyword>
<dbReference type="Proteomes" id="UP000308768">
    <property type="component" value="Unassembled WGS sequence"/>
</dbReference>
<protein>
    <recommendedName>
        <fullName evidence="8">Major facilitator superfamily (MFS) profile domain-containing protein</fullName>
    </recommendedName>
</protein>
<name>A0A4U0XZL5_9PEZI</name>
<feature type="transmembrane region" description="Helical" evidence="7">
    <location>
        <begin position="659"/>
        <end position="680"/>
    </location>
</feature>
<accession>A0A4U0XZL5</accession>
<proteinExistence type="inferred from homology"/>
<dbReference type="PROSITE" id="PS50850">
    <property type="entry name" value="MFS"/>
    <property type="match status" value="1"/>
</dbReference>
<evidence type="ECO:0000313" key="9">
    <source>
        <dbReference type="EMBL" id="TKA82447.1"/>
    </source>
</evidence>
<keyword evidence="2" id="KW-0813">Transport</keyword>
<dbReference type="AlphaFoldDB" id="A0A4U0XZL5"/>
<feature type="transmembrane region" description="Helical" evidence="7">
    <location>
        <begin position="529"/>
        <end position="546"/>
    </location>
</feature>
<feature type="transmembrane region" description="Helical" evidence="7">
    <location>
        <begin position="282"/>
        <end position="303"/>
    </location>
</feature>
<organism evidence="9 10">
    <name type="scientific">Cryomyces minteri</name>
    <dbReference type="NCBI Taxonomy" id="331657"/>
    <lineage>
        <taxon>Eukaryota</taxon>
        <taxon>Fungi</taxon>
        <taxon>Dikarya</taxon>
        <taxon>Ascomycota</taxon>
        <taxon>Pezizomycotina</taxon>
        <taxon>Dothideomycetes</taxon>
        <taxon>Dothideomycetes incertae sedis</taxon>
        <taxon>Cryomyces</taxon>
    </lineage>
</organism>
<dbReference type="GO" id="GO:0022857">
    <property type="term" value="F:transmembrane transporter activity"/>
    <property type="evidence" value="ECO:0007669"/>
    <property type="project" value="InterPro"/>
</dbReference>
<sequence>MIGSIINAYVTTETMEKKHGIESIEDIGAVSTQTIASKADSTFEGLSDTEVESLEKRLVRKIDVHLVSTLFGLFIFNILDRSNIASARLGGLQTDLKLSDPEYQTCVSIMFVGYLLGQIPSNIVLTRVRPSRYLPAAILLWGAISLCTTATHSFAGLFCVRFFLGFAESPFFAGGLLLISSCTIANGFGGVLAAGVLSGLDGAKGLAGWRWLYVIEGAGTMFVGALAFWLLPDFPSTGRKSWLTEQEQRFAEWRLALAANGETDENGSILQGLKDSVTDVKVWLLVAVQVCLLSSQTWTYFFPSIVQTLGYGTITSLLLTAPVYIFGFLTSLGNSLVAAHTGHRAILIMWPLTLDIIGNVMVIASHSTAIRYTGMFLMCCGSFSAFNVLEAWVGGTVPRTRTKRAVTYALVNMLGNLSNIYGSYFFPKHDSPQYVPGGIALSCFALGGVAFAAILGLYLRYLNKKAAEAETEDGVVSTVEHVERALYEPVYLHKSKTSHGDIALGVFKDVHAVVGEIDPHAEKRLVRKIDWCIIPFICITYLITYIDKATLSYAALFGLQDDLQLHGTQYSWLGSIFYFGYLIFEYPTSFAMQKYSVAKWLSANIFIWGGICMALGGAQSFPALAALRFILGMLESCSTPEFLLLTAMWYKVDEQPIRIGYWSTFLGLANAFSGLLAYGIGHVHGGLATWRYQFIIVGAFSAAWGLVMFFTLAETPISARWLSASEKELAVERLRDNHTGIKNSSFKRYQLVEAFADPKTWFLFLFGVSTQVVNGSISNFGALIVKGFGYSKLVSALLQIPYGFLILFSVLSAMYIQRWLPGQRRCVVAIFYVVPALAGVIGIHLTACYTASFAICMSLITANTAGSTKRTTVNAMFFISFCVGNIIGPFAFKSTEAPRYPSGIVAILIAYCVELVVLIGFAIYLARCNARKEMKSAELGLGSASGEEKALSGFKDLTDMENPFFRYSY</sequence>
<dbReference type="PANTHER" id="PTHR43791">
    <property type="entry name" value="PERMEASE-RELATED"/>
    <property type="match status" value="1"/>
</dbReference>
<feature type="domain" description="Major facilitator superfamily (MFS) profile" evidence="8">
    <location>
        <begin position="533"/>
        <end position="969"/>
    </location>
</feature>
<feature type="transmembrane region" description="Helical" evidence="7">
    <location>
        <begin position="62"/>
        <end position="79"/>
    </location>
</feature>
<comment type="similarity">
    <text evidence="6">Belongs to the major facilitator superfamily. Allantoate permease family.</text>
</comment>
<dbReference type="FunFam" id="1.20.1250.20:FF:000013">
    <property type="entry name" value="MFS general substrate transporter"/>
    <property type="match status" value="1"/>
</dbReference>
<dbReference type="Pfam" id="PF07690">
    <property type="entry name" value="MFS_1"/>
    <property type="match status" value="2"/>
</dbReference>
<feature type="transmembrane region" description="Helical" evidence="7">
    <location>
        <begin position="211"/>
        <end position="231"/>
    </location>
</feature>
<evidence type="ECO:0000256" key="5">
    <source>
        <dbReference type="ARBA" id="ARBA00023136"/>
    </source>
</evidence>
<dbReference type="EMBL" id="NAJN01000001">
    <property type="protein sequence ID" value="TKA82447.1"/>
    <property type="molecule type" value="Genomic_DNA"/>
</dbReference>
<feature type="transmembrane region" description="Helical" evidence="7">
    <location>
        <begin position="345"/>
        <end position="364"/>
    </location>
</feature>
<feature type="transmembrane region" description="Helical" evidence="7">
    <location>
        <begin position="829"/>
        <end position="860"/>
    </location>
</feature>
<feature type="transmembrane region" description="Helical" evidence="7">
    <location>
        <begin position="438"/>
        <end position="459"/>
    </location>
</feature>
<dbReference type="GO" id="GO:0016020">
    <property type="term" value="C:membrane"/>
    <property type="evidence" value="ECO:0007669"/>
    <property type="project" value="UniProtKB-SubCell"/>
</dbReference>
<dbReference type="PANTHER" id="PTHR43791:SF20">
    <property type="entry name" value="TRANSPORTER, PUTATIVE (AFU_ORTHOLOGUE AFUA_3G14670)-RELATED"/>
    <property type="match status" value="1"/>
</dbReference>
<dbReference type="FunFam" id="1.20.1250.20:FF:000064">
    <property type="entry name" value="MFS allantoate transporter"/>
    <property type="match status" value="1"/>
</dbReference>
<keyword evidence="3 7" id="KW-0812">Transmembrane</keyword>
<evidence type="ECO:0000259" key="8">
    <source>
        <dbReference type="PROSITE" id="PS50850"/>
    </source>
</evidence>
<feature type="transmembrane region" description="Helical" evidence="7">
    <location>
        <begin position="405"/>
        <end position="426"/>
    </location>
</feature>
<evidence type="ECO:0000256" key="6">
    <source>
        <dbReference type="ARBA" id="ARBA00037968"/>
    </source>
</evidence>
<evidence type="ECO:0000256" key="1">
    <source>
        <dbReference type="ARBA" id="ARBA00004141"/>
    </source>
</evidence>
<dbReference type="InterPro" id="IPR011701">
    <property type="entry name" value="MFS"/>
</dbReference>
<feature type="transmembrane region" description="Helical" evidence="7">
    <location>
        <begin position="692"/>
        <end position="713"/>
    </location>
</feature>
<keyword evidence="4 7" id="KW-1133">Transmembrane helix</keyword>
<dbReference type="STRING" id="331657.A0A4U0XZL5"/>
<keyword evidence="5 7" id="KW-0472">Membrane</keyword>
<evidence type="ECO:0000256" key="3">
    <source>
        <dbReference type="ARBA" id="ARBA00022692"/>
    </source>
</evidence>
<feature type="transmembrane region" description="Helical" evidence="7">
    <location>
        <begin position="904"/>
        <end position="926"/>
    </location>
</feature>
<comment type="subcellular location">
    <subcellularLocation>
        <location evidence="1">Membrane</location>
        <topology evidence="1">Multi-pass membrane protein</topology>
    </subcellularLocation>
</comment>
<gene>
    <name evidence="9" type="ORF">B0A49_00046</name>
</gene>
<dbReference type="Gene3D" id="1.20.1250.20">
    <property type="entry name" value="MFS general substrate transporter like domains"/>
    <property type="match status" value="3"/>
</dbReference>
<feature type="transmembrane region" description="Helical" evidence="7">
    <location>
        <begin position="309"/>
        <end position="333"/>
    </location>
</feature>
<evidence type="ECO:0000313" key="10">
    <source>
        <dbReference type="Proteomes" id="UP000308768"/>
    </source>
</evidence>
<feature type="transmembrane region" description="Helical" evidence="7">
    <location>
        <begin position="872"/>
        <end position="892"/>
    </location>
</feature>
<evidence type="ECO:0000256" key="2">
    <source>
        <dbReference type="ARBA" id="ARBA00022448"/>
    </source>
</evidence>
<feature type="transmembrane region" description="Helical" evidence="7">
    <location>
        <begin position="797"/>
        <end position="817"/>
    </location>
</feature>
<feature type="transmembrane region" description="Helical" evidence="7">
    <location>
        <begin position="761"/>
        <end position="785"/>
    </location>
</feature>
<dbReference type="InterPro" id="IPR020846">
    <property type="entry name" value="MFS_dom"/>
</dbReference>
<comment type="caution">
    <text evidence="9">The sequence shown here is derived from an EMBL/GenBank/DDBJ whole genome shotgun (WGS) entry which is preliminary data.</text>
</comment>
<feature type="transmembrane region" description="Helical" evidence="7">
    <location>
        <begin position="176"/>
        <end position="199"/>
    </location>
</feature>
<evidence type="ECO:0000256" key="4">
    <source>
        <dbReference type="ARBA" id="ARBA00022989"/>
    </source>
</evidence>